<evidence type="ECO:0000256" key="6">
    <source>
        <dbReference type="PIRSR" id="PIRSR004846-1"/>
    </source>
</evidence>
<dbReference type="RefSeq" id="WP_337336095.1">
    <property type="nucleotide sequence ID" value="NZ_JBBDHC010000019.1"/>
</dbReference>
<evidence type="ECO:0000256" key="1">
    <source>
        <dbReference type="ARBA" id="ARBA00009175"/>
    </source>
</evidence>
<gene>
    <name evidence="8" type="primary">modA</name>
    <name evidence="8" type="ORF">WB794_11995</name>
</gene>
<dbReference type="CDD" id="cd13539">
    <property type="entry name" value="PBP2_AvModA"/>
    <property type="match status" value="1"/>
</dbReference>
<dbReference type="Pfam" id="PF13531">
    <property type="entry name" value="SBP_bac_11"/>
    <property type="match status" value="1"/>
</dbReference>
<feature type="signal peptide" evidence="7">
    <location>
        <begin position="1"/>
        <end position="25"/>
    </location>
</feature>
<dbReference type="FunFam" id="3.40.190.10:FF:000035">
    <property type="entry name" value="Molybdate ABC transporter substrate-binding protein"/>
    <property type="match status" value="1"/>
</dbReference>
<dbReference type="NCBIfam" id="TIGR01256">
    <property type="entry name" value="modA"/>
    <property type="match status" value="1"/>
</dbReference>
<dbReference type="GO" id="GO:0046872">
    <property type="term" value="F:metal ion binding"/>
    <property type="evidence" value="ECO:0007669"/>
    <property type="project" value="UniProtKB-KW"/>
</dbReference>
<organism evidence="8 9">
    <name type="scientific">Denitratimonas tolerans</name>
    <dbReference type="NCBI Taxonomy" id="1338420"/>
    <lineage>
        <taxon>Bacteria</taxon>
        <taxon>Pseudomonadati</taxon>
        <taxon>Pseudomonadota</taxon>
        <taxon>Gammaproteobacteria</taxon>
        <taxon>Lysobacterales</taxon>
        <taxon>Lysobacteraceae</taxon>
        <taxon>Denitratimonas</taxon>
    </lineage>
</organism>
<comment type="subunit">
    <text evidence="5">The complex is composed of two ATP-binding proteins (ModC), two transmembrane proteins (ModB) and a solute-binding protein (ModA).</text>
</comment>
<dbReference type="EMBL" id="JBBDHC010000019">
    <property type="protein sequence ID" value="MEJ1250393.1"/>
    <property type="molecule type" value="Genomic_DNA"/>
</dbReference>
<keyword evidence="9" id="KW-1185">Reference proteome</keyword>
<keyword evidence="2 6" id="KW-0500">Molybdenum</keyword>
<sequence length="255" mass="27028">MTPIPRGLCALLLLCLAAGSGLARAGEARAAVASNFLHTCEALAEDFHARTGHRLRISSASTGKLYAQIRAGAPFDLLLAADAATPRRLVSEGLAKADSVHDYALGRLVLWSRDPGRIGDGEALLRGGDIPRLAIANPALAPYGAAAREVLQRLGRWEALQPALVQGENVGQAMQFVATGAAPLGLLPRSQVQEAERQARGSGWEIPADWHAPIVQSAVLLIRGSDNPAARAFSDYLRSAPARAIVREHGYDRVD</sequence>
<feature type="chain" id="PRO_5043959412" evidence="7">
    <location>
        <begin position="26"/>
        <end position="255"/>
    </location>
</feature>
<dbReference type="SUPFAM" id="SSF53850">
    <property type="entry name" value="Periplasmic binding protein-like II"/>
    <property type="match status" value="1"/>
</dbReference>
<keyword evidence="3 6" id="KW-0479">Metal-binding</keyword>
<accession>A0AAW9R9M3</accession>
<comment type="similarity">
    <text evidence="1">Belongs to the bacterial solute-binding protein ModA family.</text>
</comment>
<dbReference type="PANTHER" id="PTHR30632">
    <property type="entry name" value="MOLYBDATE-BINDING PERIPLASMIC PROTEIN"/>
    <property type="match status" value="1"/>
</dbReference>
<dbReference type="PIRSF" id="PIRSF004846">
    <property type="entry name" value="ModA"/>
    <property type="match status" value="1"/>
</dbReference>
<dbReference type="AlphaFoldDB" id="A0AAW9R9M3"/>
<evidence type="ECO:0000256" key="3">
    <source>
        <dbReference type="ARBA" id="ARBA00022723"/>
    </source>
</evidence>
<dbReference type="InterPro" id="IPR050682">
    <property type="entry name" value="ModA/WtpA"/>
</dbReference>
<evidence type="ECO:0000256" key="5">
    <source>
        <dbReference type="ARBA" id="ARBA00062515"/>
    </source>
</evidence>
<keyword evidence="4 7" id="KW-0732">Signal</keyword>
<protein>
    <submittedName>
        <fullName evidence="8">Molybdate ABC transporter substrate-binding protein</fullName>
    </submittedName>
</protein>
<feature type="binding site" evidence="6">
    <location>
        <position position="62"/>
    </location>
    <ligand>
        <name>molybdate</name>
        <dbReference type="ChEBI" id="CHEBI:36264"/>
    </ligand>
</feature>
<feature type="binding site" evidence="6">
    <location>
        <position position="170"/>
    </location>
    <ligand>
        <name>molybdate</name>
        <dbReference type="ChEBI" id="CHEBI:36264"/>
    </ligand>
</feature>
<dbReference type="Proteomes" id="UP001364472">
    <property type="component" value="Unassembled WGS sequence"/>
</dbReference>
<dbReference type="GO" id="GO:1901359">
    <property type="term" value="F:tungstate binding"/>
    <property type="evidence" value="ECO:0007669"/>
    <property type="project" value="UniProtKB-ARBA"/>
</dbReference>
<dbReference type="PANTHER" id="PTHR30632:SF14">
    <property type="entry name" value="TUNGSTATE_MOLYBDATE_CHROMATE-BINDING PROTEIN MODA"/>
    <property type="match status" value="1"/>
</dbReference>
<proteinExistence type="inferred from homology"/>
<dbReference type="GO" id="GO:0030973">
    <property type="term" value="F:molybdate ion binding"/>
    <property type="evidence" value="ECO:0007669"/>
    <property type="project" value="InterPro"/>
</dbReference>
<reference evidence="8 9" key="1">
    <citation type="journal article" date="2016" name="Antonie Van Leeuwenhoek">
        <title>Denitratimonas tolerans gen. nov., sp. nov., a denitrifying bacterium isolated from a bioreactor for tannery wastewater treatment.</title>
        <authorList>
            <person name="Han S.I."/>
            <person name="Kim J.O."/>
            <person name="Lee Y.R."/>
            <person name="Ekpeghere K.I."/>
            <person name="Koh S.C."/>
            <person name="Whang K.S."/>
        </authorList>
    </citation>
    <scope>NUCLEOTIDE SEQUENCE [LARGE SCALE GENOMIC DNA]</scope>
    <source>
        <strain evidence="8 9">KACC 17565</strain>
    </source>
</reference>
<evidence type="ECO:0000313" key="8">
    <source>
        <dbReference type="EMBL" id="MEJ1250393.1"/>
    </source>
</evidence>
<evidence type="ECO:0000256" key="4">
    <source>
        <dbReference type="ARBA" id="ARBA00022729"/>
    </source>
</evidence>
<evidence type="ECO:0000313" key="9">
    <source>
        <dbReference type="Proteomes" id="UP001364472"/>
    </source>
</evidence>
<dbReference type="InterPro" id="IPR005950">
    <property type="entry name" value="ModA"/>
</dbReference>
<comment type="caution">
    <text evidence="8">The sequence shown here is derived from an EMBL/GenBank/DDBJ whole genome shotgun (WGS) entry which is preliminary data.</text>
</comment>
<evidence type="ECO:0000256" key="2">
    <source>
        <dbReference type="ARBA" id="ARBA00022505"/>
    </source>
</evidence>
<name>A0AAW9R9M3_9GAMM</name>
<dbReference type="Gene3D" id="3.40.190.10">
    <property type="entry name" value="Periplasmic binding protein-like II"/>
    <property type="match status" value="2"/>
</dbReference>
<dbReference type="GO" id="GO:0015689">
    <property type="term" value="P:molybdate ion transport"/>
    <property type="evidence" value="ECO:0007669"/>
    <property type="project" value="InterPro"/>
</dbReference>
<dbReference type="InterPro" id="IPR044084">
    <property type="entry name" value="AvModA-like_subst-bd"/>
</dbReference>
<evidence type="ECO:0000256" key="7">
    <source>
        <dbReference type="SAM" id="SignalP"/>
    </source>
</evidence>